<keyword evidence="2" id="KW-0238">DNA-binding</keyword>
<proteinExistence type="predicted"/>
<keyword evidence="3" id="KW-0804">Transcription</keyword>
<evidence type="ECO:0000313" key="6">
    <source>
        <dbReference type="Proteomes" id="UP000325295"/>
    </source>
</evidence>
<dbReference type="InterPro" id="IPR036390">
    <property type="entry name" value="WH_DNA-bd_sf"/>
</dbReference>
<dbReference type="PANTHER" id="PTHR35790">
    <property type="entry name" value="HTH-TYPE TRANSCRIPTIONAL REGULATOR PCHR"/>
    <property type="match status" value="1"/>
</dbReference>
<keyword evidence="1" id="KW-0805">Transcription regulation</keyword>
<feature type="domain" description="HTH marR-type" evidence="4">
    <location>
        <begin position="20"/>
        <end position="154"/>
    </location>
</feature>
<evidence type="ECO:0000256" key="2">
    <source>
        <dbReference type="ARBA" id="ARBA00023125"/>
    </source>
</evidence>
<reference evidence="5 6" key="1">
    <citation type="submission" date="2019-09" db="EMBL/GenBank/DDBJ databases">
        <title>Complete Genome Sequence of Lactobacillus nenjiangensis SH-Y15, isolated from sauerkraut.</title>
        <authorList>
            <person name="Yang H."/>
        </authorList>
    </citation>
    <scope>NUCLEOTIDE SEQUENCE [LARGE SCALE GENOMIC DNA]</scope>
    <source>
        <strain evidence="5 6">SH-Y15</strain>
    </source>
</reference>
<dbReference type="Proteomes" id="UP000325295">
    <property type="component" value="Chromosome"/>
</dbReference>
<dbReference type="PROSITE" id="PS50995">
    <property type="entry name" value="HTH_MARR_2"/>
    <property type="match status" value="1"/>
</dbReference>
<evidence type="ECO:0000313" key="5">
    <source>
        <dbReference type="EMBL" id="QER66438.1"/>
    </source>
</evidence>
<dbReference type="RefSeq" id="WP_137601283.1">
    <property type="nucleotide sequence ID" value="NZ_BJEB01000005.1"/>
</dbReference>
<dbReference type="SMART" id="SM00347">
    <property type="entry name" value="HTH_MARR"/>
    <property type="match status" value="1"/>
</dbReference>
<dbReference type="OrthoDB" id="2329684at2"/>
<dbReference type="GO" id="GO:0003677">
    <property type="term" value="F:DNA binding"/>
    <property type="evidence" value="ECO:0007669"/>
    <property type="project" value="UniProtKB-KW"/>
</dbReference>
<dbReference type="InterPro" id="IPR052067">
    <property type="entry name" value="Metal_resp_HTH_trans_reg"/>
</dbReference>
<dbReference type="Gene3D" id="1.10.10.10">
    <property type="entry name" value="Winged helix-like DNA-binding domain superfamily/Winged helix DNA-binding domain"/>
    <property type="match status" value="1"/>
</dbReference>
<dbReference type="EMBL" id="CP043939">
    <property type="protein sequence ID" value="QER66438.1"/>
    <property type="molecule type" value="Genomic_DNA"/>
</dbReference>
<accession>A0A5P1X279</accession>
<dbReference type="SUPFAM" id="SSF46785">
    <property type="entry name" value="Winged helix' DNA-binding domain"/>
    <property type="match status" value="1"/>
</dbReference>
<dbReference type="GO" id="GO:0003700">
    <property type="term" value="F:DNA-binding transcription factor activity"/>
    <property type="evidence" value="ECO:0007669"/>
    <property type="project" value="InterPro"/>
</dbReference>
<evidence type="ECO:0000256" key="1">
    <source>
        <dbReference type="ARBA" id="ARBA00023015"/>
    </source>
</evidence>
<name>A0A5P1X279_9LACO</name>
<keyword evidence="6" id="KW-1185">Reference proteome</keyword>
<evidence type="ECO:0000259" key="4">
    <source>
        <dbReference type="PROSITE" id="PS50995"/>
    </source>
</evidence>
<dbReference type="InterPro" id="IPR000835">
    <property type="entry name" value="HTH_MarR-typ"/>
</dbReference>
<gene>
    <name evidence="5" type="ORF">F0161_00225</name>
</gene>
<organism evidence="5 6">
    <name type="scientific">Paucilactobacillus nenjiangensis</name>
    <dbReference type="NCBI Taxonomy" id="1296540"/>
    <lineage>
        <taxon>Bacteria</taxon>
        <taxon>Bacillati</taxon>
        <taxon>Bacillota</taxon>
        <taxon>Bacilli</taxon>
        <taxon>Lactobacillales</taxon>
        <taxon>Lactobacillaceae</taxon>
        <taxon>Paucilactobacillus</taxon>
    </lineage>
</organism>
<dbReference type="AlphaFoldDB" id="A0A5P1X279"/>
<dbReference type="PANTHER" id="PTHR35790:SF4">
    <property type="entry name" value="HTH-TYPE TRANSCRIPTIONAL REGULATOR PCHR"/>
    <property type="match status" value="1"/>
</dbReference>
<dbReference type="KEGG" id="lnn:F0161_00225"/>
<protein>
    <submittedName>
        <fullName evidence="5">Transcriptional regulator</fullName>
    </submittedName>
</protein>
<sequence length="159" mass="18260">MTEDYYSTISNQLHKIRERNQDVVNEHRKLALELNDPKLQTIAENISILGLHILSSLEDEPLTGIELANLLEATRGGISRAAKTLIEYQLIQSFQPHDDKKKIYYRLTADGANLAQAHDEMHHKLEIAFRNQILKGLSIEDQQVIVKFLDSFINFRPNP</sequence>
<evidence type="ECO:0000256" key="3">
    <source>
        <dbReference type="ARBA" id="ARBA00023163"/>
    </source>
</evidence>
<dbReference type="InterPro" id="IPR036388">
    <property type="entry name" value="WH-like_DNA-bd_sf"/>
</dbReference>